<name>A0A0E9TZR6_ANGAN</name>
<dbReference type="AlphaFoldDB" id="A0A0E9TZR6"/>
<organism evidence="1">
    <name type="scientific">Anguilla anguilla</name>
    <name type="common">European freshwater eel</name>
    <name type="synonym">Muraena anguilla</name>
    <dbReference type="NCBI Taxonomy" id="7936"/>
    <lineage>
        <taxon>Eukaryota</taxon>
        <taxon>Metazoa</taxon>
        <taxon>Chordata</taxon>
        <taxon>Craniata</taxon>
        <taxon>Vertebrata</taxon>
        <taxon>Euteleostomi</taxon>
        <taxon>Actinopterygii</taxon>
        <taxon>Neopterygii</taxon>
        <taxon>Teleostei</taxon>
        <taxon>Anguilliformes</taxon>
        <taxon>Anguillidae</taxon>
        <taxon>Anguilla</taxon>
    </lineage>
</organism>
<reference evidence="1" key="2">
    <citation type="journal article" date="2015" name="Fish Shellfish Immunol.">
        <title>Early steps in the European eel (Anguilla anguilla)-Vibrio vulnificus interaction in the gills: Role of the RtxA13 toxin.</title>
        <authorList>
            <person name="Callol A."/>
            <person name="Pajuelo D."/>
            <person name="Ebbesson L."/>
            <person name="Teles M."/>
            <person name="MacKenzie S."/>
            <person name="Amaro C."/>
        </authorList>
    </citation>
    <scope>NUCLEOTIDE SEQUENCE</scope>
</reference>
<accession>A0A0E9TZR6</accession>
<sequence length="34" mass="3974">MILDDSSLSNIKSKNRDYVVFREKNNSRLADECI</sequence>
<proteinExistence type="predicted"/>
<reference evidence="1" key="1">
    <citation type="submission" date="2014-11" db="EMBL/GenBank/DDBJ databases">
        <authorList>
            <person name="Amaro Gonzalez C."/>
        </authorList>
    </citation>
    <scope>NUCLEOTIDE SEQUENCE</scope>
</reference>
<dbReference type="EMBL" id="GBXM01050157">
    <property type="protein sequence ID" value="JAH58420.1"/>
    <property type="molecule type" value="Transcribed_RNA"/>
</dbReference>
<evidence type="ECO:0000313" key="1">
    <source>
        <dbReference type="EMBL" id="JAH58420.1"/>
    </source>
</evidence>
<protein>
    <submittedName>
        <fullName evidence="1">Uncharacterized protein</fullName>
    </submittedName>
</protein>